<dbReference type="Gene3D" id="1.25.40.420">
    <property type="match status" value="1"/>
</dbReference>
<feature type="region of interest" description="Disordered" evidence="3">
    <location>
        <begin position="1"/>
        <end position="26"/>
    </location>
</feature>
<dbReference type="Pfam" id="PF07707">
    <property type="entry name" value="BACK"/>
    <property type="match status" value="1"/>
</dbReference>
<dbReference type="Pfam" id="PF00651">
    <property type="entry name" value="BTB"/>
    <property type="match status" value="1"/>
</dbReference>
<name>A0A3Q3XDD7_MOLML</name>
<dbReference type="PANTHER" id="PTHR24412:SF428">
    <property type="entry name" value="KELCH-LIKE PROTEIN 6"/>
    <property type="match status" value="1"/>
</dbReference>
<dbReference type="InterPro" id="IPR011705">
    <property type="entry name" value="BACK"/>
</dbReference>
<dbReference type="InterPro" id="IPR017096">
    <property type="entry name" value="BTB-kelch_protein"/>
</dbReference>
<dbReference type="Gene3D" id="2.120.10.80">
    <property type="entry name" value="Kelch-type beta propeller"/>
    <property type="match status" value="1"/>
</dbReference>
<dbReference type="AlphaFoldDB" id="A0A3Q3XDD7"/>
<dbReference type="SMART" id="SM00612">
    <property type="entry name" value="Kelch"/>
    <property type="match status" value="5"/>
</dbReference>
<keyword evidence="6" id="KW-1185">Reference proteome</keyword>
<dbReference type="SUPFAM" id="SSF54695">
    <property type="entry name" value="POZ domain"/>
    <property type="match status" value="1"/>
</dbReference>
<dbReference type="Gene3D" id="3.30.710.10">
    <property type="entry name" value="Potassium Channel Kv1.1, Chain A"/>
    <property type="match status" value="1"/>
</dbReference>
<keyword evidence="2" id="KW-0677">Repeat</keyword>
<evidence type="ECO:0000313" key="5">
    <source>
        <dbReference type="Ensembl" id="ENSMMOP00000026470.1"/>
    </source>
</evidence>
<dbReference type="InterPro" id="IPR000210">
    <property type="entry name" value="BTB/POZ_dom"/>
</dbReference>
<dbReference type="PROSITE" id="PS50097">
    <property type="entry name" value="BTB"/>
    <property type="match status" value="1"/>
</dbReference>
<dbReference type="FunFam" id="1.25.40.420:FF:000001">
    <property type="entry name" value="Kelch-like family member 12"/>
    <property type="match status" value="1"/>
</dbReference>
<dbReference type="Proteomes" id="UP000261620">
    <property type="component" value="Unplaced"/>
</dbReference>
<evidence type="ECO:0000256" key="1">
    <source>
        <dbReference type="ARBA" id="ARBA00022441"/>
    </source>
</evidence>
<evidence type="ECO:0000256" key="2">
    <source>
        <dbReference type="ARBA" id="ARBA00022737"/>
    </source>
</evidence>
<dbReference type="Ensembl" id="ENSMMOT00000026925.1">
    <property type="protein sequence ID" value="ENSMMOP00000026470.1"/>
    <property type="gene ID" value="ENSMMOG00000020056.1"/>
</dbReference>
<dbReference type="PIRSF" id="PIRSF037037">
    <property type="entry name" value="Kelch-like_protein_gigaxonin"/>
    <property type="match status" value="1"/>
</dbReference>
<dbReference type="Pfam" id="PF01344">
    <property type="entry name" value="Kelch_1"/>
    <property type="match status" value="1"/>
</dbReference>
<proteinExistence type="predicted"/>
<dbReference type="SUPFAM" id="SSF117281">
    <property type="entry name" value="Kelch motif"/>
    <property type="match status" value="1"/>
</dbReference>
<evidence type="ECO:0000256" key="3">
    <source>
        <dbReference type="SAM" id="MobiDB-lite"/>
    </source>
</evidence>
<dbReference type="SMART" id="SM00225">
    <property type="entry name" value="BTB"/>
    <property type="match status" value="1"/>
</dbReference>
<dbReference type="SMART" id="SM00875">
    <property type="entry name" value="BACK"/>
    <property type="match status" value="1"/>
</dbReference>
<dbReference type="OMA" id="WYFVEMV"/>
<protein>
    <recommendedName>
        <fullName evidence="4">BTB domain-containing protein</fullName>
    </recommendedName>
</protein>
<sequence>MCTALERTTDCSFSLPEKDSSTDEDAENMIDLSEQHWKDRGLPEELQRGMENLRVNRELTDVVLCVQGHDFPCHRAILAAASQYFRAMFCSGLRESHEERVEIKGFDSKTMSVLLEYTYTSQTHLTHSNVQRILEAASHFQFLRVVDACASFLSKSLHLDSCIGILSLAESHVLTALKTTALDYIASQFSLVVQQQDFLELPAESLETVLQRDDLDVNCEEYVFEALMRWVRAQQDQRYPFLARWLSHVRLPLLEPAYFVEKVESDELIRSCSEAFPLLQEVRTYHLTELRDQLQRTKPRVQHFVSEVFLIIGGCTKDERFISTVTCLDPLRRSRLEVARLPITEMEDESQNRKWVEFACVTFRNEVYISGGKETPHDVWKYNGALDKWIQIEALLTGRWRHKMAVQGGKVYTLGGFDGIQRLSSVEAYDPFHNRWNQVTPLAVGVSSFAAASWDRWIYVFGGGPNGKLATDQVQRWEPGTDCWELRAPIPTETKCTNAVTFKNCIYLVGGVMNAMYCYSPLSDSWSLITRMGERGSCAVAACNNKLFITGGRDNKNQVISTVMCWDVGRGVLTEECVLPMGVSHHGSVTLMKSYTHIRRITPPPDSQ</sequence>
<evidence type="ECO:0000259" key="4">
    <source>
        <dbReference type="PROSITE" id="PS50097"/>
    </source>
</evidence>
<feature type="domain" description="BTB" evidence="4">
    <location>
        <begin position="60"/>
        <end position="127"/>
    </location>
</feature>
<organism evidence="5 6">
    <name type="scientific">Mola mola</name>
    <name type="common">Ocean sunfish</name>
    <name type="synonym">Tetraodon mola</name>
    <dbReference type="NCBI Taxonomy" id="94237"/>
    <lineage>
        <taxon>Eukaryota</taxon>
        <taxon>Metazoa</taxon>
        <taxon>Chordata</taxon>
        <taxon>Craniata</taxon>
        <taxon>Vertebrata</taxon>
        <taxon>Euteleostomi</taxon>
        <taxon>Actinopterygii</taxon>
        <taxon>Neopterygii</taxon>
        <taxon>Teleostei</taxon>
        <taxon>Neoteleostei</taxon>
        <taxon>Acanthomorphata</taxon>
        <taxon>Eupercaria</taxon>
        <taxon>Tetraodontiformes</taxon>
        <taxon>Molidae</taxon>
        <taxon>Mola</taxon>
    </lineage>
</organism>
<dbReference type="Pfam" id="PF24681">
    <property type="entry name" value="Kelch_KLHDC2_KLHL20_DRC7"/>
    <property type="match status" value="1"/>
</dbReference>
<dbReference type="STRING" id="94237.ENSMMOP00000026470"/>
<reference evidence="5" key="1">
    <citation type="submission" date="2025-08" db="UniProtKB">
        <authorList>
            <consortium name="Ensembl"/>
        </authorList>
    </citation>
    <scope>IDENTIFICATION</scope>
</reference>
<keyword evidence="1" id="KW-0880">Kelch repeat</keyword>
<dbReference type="InterPro" id="IPR015915">
    <property type="entry name" value="Kelch-typ_b-propeller"/>
</dbReference>
<accession>A0A3Q3XDD7</accession>
<evidence type="ECO:0000313" key="6">
    <source>
        <dbReference type="Proteomes" id="UP000261620"/>
    </source>
</evidence>
<reference evidence="5" key="2">
    <citation type="submission" date="2025-09" db="UniProtKB">
        <authorList>
            <consortium name="Ensembl"/>
        </authorList>
    </citation>
    <scope>IDENTIFICATION</scope>
</reference>
<dbReference type="PANTHER" id="PTHR24412">
    <property type="entry name" value="KELCH PROTEIN"/>
    <property type="match status" value="1"/>
</dbReference>
<dbReference type="InterPro" id="IPR011333">
    <property type="entry name" value="SKP1/BTB/POZ_sf"/>
</dbReference>
<dbReference type="InterPro" id="IPR006652">
    <property type="entry name" value="Kelch_1"/>
</dbReference>